<feature type="domain" description="Ion transport" evidence="15">
    <location>
        <begin position="308"/>
        <end position="548"/>
    </location>
</feature>
<evidence type="ECO:0008006" key="20">
    <source>
        <dbReference type="Google" id="ProtNLM"/>
    </source>
</evidence>
<dbReference type="CDD" id="cd18421">
    <property type="entry name" value="BTB_POZ_KCNG1_2"/>
    <property type="match status" value="1"/>
</dbReference>
<evidence type="ECO:0000256" key="13">
    <source>
        <dbReference type="SAM" id="MobiDB-lite"/>
    </source>
</evidence>
<keyword evidence="12" id="KW-0407">Ion channel</keyword>
<dbReference type="InterPro" id="IPR005821">
    <property type="entry name" value="Ion_trans_dom"/>
</dbReference>
<reference evidence="18 19" key="2">
    <citation type="journal article" date="2021" name="J. Hered.">
        <title>Feather Gene Expression Elucidates the Developmental Basis of Plumage Iridescence in African Starlings.</title>
        <authorList>
            <person name="Rubenstein D.R."/>
            <person name="Corvelo A."/>
            <person name="MacManes M.D."/>
            <person name="Maia R."/>
            <person name="Narzisi G."/>
            <person name="Rousaki A."/>
            <person name="Vandenabeele P."/>
            <person name="Shawkey M.D."/>
            <person name="Solomon J."/>
        </authorList>
    </citation>
    <scope>NUCLEOTIDE SEQUENCE [LARGE SCALE GENOMIC DNA]</scope>
    <source>
        <strain evidence="18">SS15</strain>
    </source>
</reference>
<evidence type="ECO:0000256" key="12">
    <source>
        <dbReference type="ARBA" id="ARBA00023303"/>
    </source>
</evidence>
<feature type="compositionally biased region" description="Polar residues" evidence="13">
    <location>
        <begin position="653"/>
        <end position="669"/>
    </location>
</feature>
<dbReference type="Gene3D" id="1.20.120.350">
    <property type="entry name" value="Voltage-gated potassium channels. Chain C"/>
    <property type="match status" value="1"/>
</dbReference>
<protein>
    <recommendedName>
        <fullName evidence="20">Potassium voltage-gated channel subfamily G member 1</fullName>
    </recommendedName>
</protein>
<dbReference type="PANTHER" id="PTHR11537:SF88">
    <property type="entry name" value="POTASSIUM VOLTAGE-GATED CHANNEL SUBFAMILY G MEMBER 1"/>
    <property type="match status" value="1"/>
</dbReference>
<feature type="domain" description="Potassium channel tetramerisation-type BTB" evidence="16">
    <location>
        <begin position="151"/>
        <end position="250"/>
    </location>
</feature>
<dbReference type="InterPro" id="IPR003969">
    <property type="entry name" value="K_chnl_volt-dep_Kv6"/>
</dbReference>
<dbReference type="FunFam" id="3.30.710.10:FF:000019">
    <property type="entry name" value="Potassium voltage-gated channel, subfamily G, member 1"/>
    <property type="match status" value="1"/>
</dbReference>
<dbReference type="PRINTS" id="PR00169">
    <property type="entry name" value="KCHANNEL"/>
</dbReference>
<keyword evidence="5 14" id="KW-0812">Transmembrane</keyword>
<evidence type="ECO:0000256" key="8">
    <source>
        <dbReference type="ARBA" id="ARBA00022958"/>
    </source>
</evidence>
<accession>A0A835P1M5</accession>
<feature type="transmembrane region" description="Helical" evidence="14">
    <location>
        <begin position="520"/>
        <end position="544"/>
    </location>
</feature>
<evidence type="ECO:0000256" key="3">
    <source>
        <dbReference type="ARBA" id="ARBA00022475"/>
    </source>
</evidence>
<reference evidence="18" key="3">
    <citation type="submission" date="2022-01" db="EMBL/GenBank/DDBJ databases">
        <authorList>
            <person name="Rubenstein D.R."/>
        </authorList>
    </citation>
    <scope>NUCLEOTIDE SEQUENCE</scope>
    <source>
        <strain evidence="18">SS15</strain>
        <tissue evidence="18">Liver</tissue>
    </source>
</reference>
<keyword evidence="8" id="KW-0630">Potassium</keyword>
<dbReference type="PANTHER" id="PTHR11537">
    <property type="entry name" value="VOLTAGE-GATED POTASSIUM CHANNEL"/>
    <property type="match status" value="1"/>
</dbReference>
<dbReference type="InterPro" id="IPR027359">
    <property type="entry name" value="Volt_channel_dom_sf"/>
</dbReference>
<dbReference type="GO" id="GO:0001508">
    <property type="term" value="P:action potential"/>
    <property type="evidence" value="ECO:0007669"/>
    <property type="project" value="TreeGrafter"/>
</dbReference>
<dbReference type="AlphaFoldDB" id="A0A835P1M5"/>
<dbReference type="GO" id="GO:0015459">
    <property type="term" value="F:potassium channel regulator activity"/>
    <property type="evidence" value="ECO:0007669"/>
    <property type="project" value="UniProtKB-ARBA"/>
</dbReference>
<dbReference type="GO" id="GO:0051260">
    <property type="term" value="P:protein homooligomerization"/>
    <property type="evidence" value="ECO:0007669"/>
    <property type="project" value="InterPro"/>
</dbReference>
<dbReference type="SUPFAM" id="SSF81324">
    <property type="entry name" value="Voltage-gated potassium channels"/>
    <property type="match status" value="1"/>
</dbReference>
<evidence type="ECO:0000259" key="16">
    <source>
        <dbReference type="Pfam" id="PF02214"/>
    </source>
</evidence>
<reference evidence="17" key="1">
    <citation type="submission" date="2020-10" db="EMBL/GenBank/DDBJ databases">
        <title>Feather gene expression reveals the developmental basis of iridescence in African starlings.</title>
        <authorList>
            <person name="Rubenstein D.R."/>
        </authorList>
    </citation>
    <scope>NUCLEOTIDE SEQUENCE</scope>
    <source>
        <strain evidence="17">SS15</strain>
        <tissue evidence="17">Liver</tissue>
    </source>
</reference>
<dbReference type="Proteomes" id="UP000618051">
    <property type="component" value="Unassembled WGS sequence"/>
</dbReference>
<dbReference type="FunFam" id="1.10.287.70:FF:000005">
    <property type="entry name" value="potassium voltage-gated channel subfamily G member 1"/>
    <property type="match status" value="1"/>
</dbReference>
<evidence type="ECO:0000256" key="7">
    <source>
        <dbReference type="ARBA" id="ARBA00022882"/>
    </source>
</evidence>
<evidence type="ECO:0000256" key="11">
    <source>
        <dbReference type="ARBA" id="ARBA00023136"/>
    </source>
</evidence>
<keyword evidence="2" id="KW-0813">Transport</keyword>
<dbReference type="Pfam" id="PF00520">
    <property type="entry name" value="Ion_trans"/>
    <property type="match status" value="1"/>
</dbReference>
<feature type="region of interest" description="Disordered" evidence="13">
    <location>
        <begin position="645"/>
        <end position="690"/>
    </location>
</feature>
<dbReference type="SUPFAM" id="SSF54695">
    <property type="entry name" value="POZ domain"/>
    <property type="match status" value="1"/>
</dbReference>
<feature type="transmembrane region" description="Helical" evidence="14">
    <location>
        <begin position="491"/>
        <end position="508"/>
    </location>
</feature>
<dbReference type="PRINTS" id="PR01492">
    <property type="entry name" value="KV6CHANNEL"/>
</dbReference>
<evidence type="ECO:0000313" key="17">
    <source>
        <dbReference type="EMBL" id="KAG0126053.1"/>
    </source>
</evidence>
<evidence type="ECO:0000256" key="9">
    <source>
        <dbReference type="ARBA" id="ARBA00022989"/>
    </source>
</evidence>
<comment type="subcellular location">
    <subcellularLocation>
        <location evidence="1">Cell membrane</location>
        <topology evidence="1">Multi-pass membrane protein</topology>
    </subcellularLocation>
</comment>
<evidence type="ECO:0000256" key="6">
    <source>
        <dbReference type="ARBA" id="ARBA00022826"/>
    </source>
</evidence>
<dbReference type="EMBL" id="JADDUC010000019">
    <property type="protein sequence ID" value="KAG0126053.1"/>
    <property type="molecule type" value="Genomic_DNA"/>
</dbReference>
<keyword evidence="10" id="KW-0406">Ion transport</keyword>
<proteinExistence type="predicted"/>
<dbReference type="InterPro" id="IPR003131">
    <property type="entry name" value="T1-type_BTB"/>
</dbReference>
<keyword evidence="6" id="KW-0631">Potassium channel</keyword>
<dbReference type="Gene3D" id="1.10.287.70">
    <property type="match status" value="1"/>
</dbReference>
<dbReference type="EMBL" id="JADDUC020000018">
    <property type="protein sequence ID" value="KAI1233541.1"/>
    <property type="molecule type" value="Genomic_DNA"/>
</dbReference>
<evidence type="ECO:0000256" key="1">
    <source>
        <dbReference type="ARBA" id="ARBA00004651"/>
    </source>
</evidence>
<keyword evidence="3" id="KW-1003">Cell membrane</keyword>
<dbReference type="GO" id="GO:0008076">
    <property type="term" value="C:voltage-gated potassium channel complex"/>
    <property type="evidence" value="ECO:0007669"/>
    <property type="project" value="InterPro"/>
</dbReference>
<sequence>MLKGIFNNSFPIASESGILPDFWLQLLPQGCSVYVPFLVWFINPASEKEGPVAQQVALAGRISLGCTSKGRRHLQEQRRDAKLSSKMTLMPGENSDYDYSALSCTSDASFNHTFFPESETLKGVFYQRARLIHPQEDLLKGFHPDDRKRHIIINVGGIKYLLPWTTLDEFPLTRLGQLKFCTNFDDILNICDDYDVTCNEFFFDRNPGAFRTILTFLRVGKLRLLREMCALSFQEELLYWGIEEDNLDWCCKRRYLQKMEELTEINEREDDLLENETTGETVEETKIGLCMKKLQDMVERPQSGLPGKVFACLSVLFVTITAVNLSISTMPDLREEEEKGECSQMCYNIFIVESVCVAWFSLEFLLRFIQAKSKFSFLRRPLTLIDIIAILPYYITLLVDTGSEGSKKPSSGNIYLDKVGLVLRILRALRILYVMRLARHSLGLQTLGLTARRCTREFGLLLLFLCVAIALFAPLLYVIENEMADSQEFTSIPACYWWAVITMTTVGYGDMVPRSIPGQVVALSSILSGILLMAFPVTSIFHTFSRSYLELKQEQERIMYRRAQFLLKAKSQMSNESQGSERVQSPGQFQSKHCMLCCSQQGSGHCPQQCMPAAAGAGIARIPALASCNPTAGAAFIKNRGVEGGTGSGAGAQPSSEQGQAGPESTSKGNYPGEGQCPRCPPGPRGGSVLLEESGMAEKHLRSGECEISELQVLHNEENKRAEQHHHTDTFQLALSQSLEIYCKDQIKRAQSMTKAWRMGKQRCNLSTDTPQMCRALHASQQNQLGRCKCHSNREKLRKLRTKFFGRQLLQNLYSLLGIVS</sequence>
<keyword evidence="9 14" id="KW-1133">Transmembrane helix</keyword>
<evidence type="ECO:0000256" key="14">
    <source>
        <dbReference type="SAM" id="Phobius"/>
    </source>
</evidence>
<evidence type="ECO:0000256" key="2">
    <source>
        <dbReference type="ARBA" id="ARBA00022448"/>
    </source>
</evidence>
<name>A0A835P1M5_9PASS</name>
<dbReference type="OrthoDB" id="296522at2759"/>
<gene>
    <name evidence="18" type="ORF">IHE44_0004724</name>
    <name evidence="17" type="ORF">IHE44_004305</name>
</gene>
<evidence type="ECO:0000313" key="18">
    <source>
        <dbReference type="EMBL" id="KAI1233541.1"/>
    </source>
</evidence>
<evidence type="ECO:0000259" key="15">
    <source>
        <dbReference type="Pfam" id="PF00520"/>
    </source>
</evidence>
<dbReference type="InterPro" id="IPR028325">
    <property type="entry name" value="VG_K_chnl"/>
</dbReference>
<feature type="transmembrane region" description="Helical" evidence="14">
    <location>
        <begin position="381"/>
        <end position="399"/>
    </location>
</feature>
<feature type="transmembrane region" description="Helical" evidence="14">
    <location>
        <begin position="458"/>
        <end position="479"/>
    </location>
</feature>
<dbReference type="GO" id="GO:0005251">
    <property type="term" value="F:delayed rectifier potassium channel activity"/>
    <property type="evidence" value="ECO:0007669"/>
    <property type="project" value="TreeGrafter"/>
</dbReference>
<dbReference type="Pfam" id="PF02214">
    <property type="entry name" value="BTB_2"/>
    <property type="match status" value="1"/>
</dbReference>
<dbReference type="Gene3D" id="3.30.710.10">
    <property type="entry name" value="Potassium Channel Kv1.1, Chain A"/>
    <property type="match status" value="1"/>
</dbReference>
<dbReference type="InterPro" id="IPR003968">
    <property type="entry name" value="K_chnl_volt-dep_Kv"/>
</dbReference>
<dbReference type="PRINTS" id="PR01491">
    <property type="entry name" value="KVCHANNEL"/>
</dbReference>
<keyword evidence="7" id="KW-0851">Voltage-gated channel</keyword>
<evidence type="ECO:0000256" key="10">
    <source>
        <dbReference type="ARBA" id="ARBA00023065"/>
    </source>
</evidence>
<feature type="transmembrane region" description="Helical" evidence="14">
    <location>
        <begin position="347"/>
        <end position="369"/>
    </location>
</feature>
<organism evidence="17">
    <name type="scientific">Lamprotornis superbus</name>
    <dbReference type="NCBI Taxonomy" id="245042"/>
    <lineage>
        <taxon>Eukaryota</taxon>
        <taxon>Metazoa</taxon>
        <taxon>Chordata</taxon>
        <taxon>Craniata</taxon>
        <taxon>Vertebrata</taxon>
        <taxon>Euteleostomi</taxon>
        <taxon>Archelosauria</taxon>
        <taxon>Archosauria</taxon>
        <taxon>Dinosauria</taxon>
        <taxon>Saurischia</taxon>
        <taxon>Theropoda</taxon>
        <taxon>Coelurosauria</taxon>
        <taxon>Aves</taxon>
        <taxon>Neognathae</taxon>
        <taxon>Neoaves</taxon>
        <taxon>Telluraves</taxon>
        <taxon>Australaves</taxon>
        <taxon>Passeriformes</taxon>
        <taxon>Sturnidae</taxon>
        <taxon>Lamprotornis</taxon>
    </lineage>
</organism>
<keyword evidence="11 14" id="KW-0472">Membrane</keyword>
<evidence type="ECO:0000256" key="4">
    <source>
        <dbReference type="ARBA" id="ARBA00022538"/>
    </source>
</evidence>
<evidence type="ECO:0000256" key="5">
    <source>
        <dbReference type="ARBA" id="ARBA00022692"/>
    </source>
</evidence>
<keyword evidence="19" id="KW-1185">Reference proteome</keyword>
<dbReference type="InterPro" id="IPR011333">
    <property type="entry name" value="SKP1/BTB/POZ_sf"/>
</dbReference>
<evidence type="ECO:0000313" key="19">
    <source>
        <dbReference type="Proteomes" id="UP000618051"/>
    </source>
</evidence>
<keyword evidence="4" id="KW-0633">Potassium transport</keyword>
<feature type="transmembrane region" description="Helical" evidence="14">
    <location>
        <begin position="309"/>
        <end position="327"/>
    </location>
</feature>
<comment type="caution">
    <text evidence="17">The sequence shown here is derived from an EMBL/GenBank/DDBJ whole genome shotgun (WGS) entry which is preliminary data.</text>
</comment>
<dbReference type="FunFam" id="1.20.120.350:FF:000024">
    <property type="entry name" value="Potassium voltage-gated channel subfamily G member 1"/>
    <property type="match status" value="1"/>
</dbReference>